<dbReference type="GO" id="GO:0005886">
    <property type="term" value="C:plasma membrane"/>
    <property type="evidence" value="ECO:0007669"/>
    <property type="project" value="UniProtKB-SubCell"/>
</dbReference>
<evidence type="ECO:0000256" key="2">
    <source>
        <dbReference type="ARBA" id="ARBA00022475"/>
    </source>
</evidence>
<evidence type="ECO:0000313" key="13">
    <source>
        <dbReference type="Proteomes" id="UP000002230"/>
    </source>
</evidence>
<keyword evidence="5 11" id="KW-0547">Nucleotide-binding</keyword>
<evidence type="ECO:0000256" key="1">
    <source>
        <dbReference type="ARBA" id="ARBA00022448"/>
    </source>
</evidence>
<dbReference type="GO" id="GO:0016787">
    <property type="term" value="F:hydrolase activity"/>
    <property type="evidence" value="ECO:0007669"/>
    <property type="project" value="UniProtKB-KW"/>
</dbReference>
<evidence type="ECO:0000256" key="3">
    <source>
        <dbReference type="ARBA" id="ARBA00022538"/>
    </source>
</evidence>
<evidence type="ECO:0000256" key="4">
    <source>
        <dbReference type="ARBA" id="ARBA00022692"/>
    </source>
</evidence>
<comment type="similarity">
    <text evidence="11">Belongs to the KdpC family.</text>
</comment>
<keyword evidence="4 11" id="KW-0812">Transmembrane</keyword>
<dbReference type="PIRSF" id="PIRSF001296">
    <property type="entry name" value="K_ATPase_KdpC"/>
    <property type="match status" value="1"/>
</dbReference>
<comment type="subcellular location">
    <subcellularLocation>
        <location evidence="11">Cell inner membrane</location>
        <topology evidence="11">Single-pass membrane protein</topology>
    </subcellularLocation>
</comment>
<evidence type="ECO:0000256" key="10">
    <source>
        <dbReference type="ARBA" id="ARBA00023136"/>
    </source>
</evidence>
<keyword evidence="2 11" id="KW-1003">Cell membrane</keyword>
<reference evidence="13" key="1">
    <citation type="submission" date="2010-08" db="EMBL/GenBank/DDBJ databases">
        <title>Genome comparisons of Edwardsiella bacteria analysed using deep sequencing technology.</title>
        <authorList>
            <person name="van Soest J.J."/>
            <person name="Henkel C.V."/>
            <person name="Jansen H.J."/>
            <person name="van den Hondel C.A.M.J.J."/>
            <person name="Bloemberg G.V."/>
            <person name="Meijer A.H."/>
            <person name="Spaink H.P."/>
        </authorList>
    </citation>
    <scope>NUCLEOTIDE SEQUENCE [LARGE SCALE GENOMIC DNA]</scope>
    <source>
        <strain evidence="13">FL6-60</strain>
    </source>
</reference>
<keyword evidence="8 11" id="KW-1133">Transmembrane helix</keyword>
<evidence type="ECO:0000256" key="9">
    <source>
        <dbReference type="ARBA" id="ARBA00023065"/>
    </source>
</evidence>
<dbReference type="GO" id="GO:0008556">
    <property type="term" value="F:P-type potassium transmembrane transporter activity"/>
    <property type="evidence" value="ECO:0007669"/>
    <property type="project" value="InterPro"/>
</dbReference>
<keyword evidence="7 11" id="KW-0630">Potassium</keyword>
<proteinExistence type="inferred from homology"/>
<dbReference type="EMBL" id="CP002154">
    <property type="protein sequence ID" value="ADM42446.1"/>
    <property type="molecule type" value="Genomic_DNA"/>
</dbReference>
<dbReference type="PANTHER" id="PTHR30042">
    <property type="entry name" value="POTASSIUM-TRANSPORTING ATPASE C CHAIN"/>
    <property type="match status" value="1"/>
</dbReference>
<keyword evidence="10 11" id="KW-0472">Membrane</keyword>
<dbReference type="PANTHER" id="PTHR30042:SF2">
    <property type="entry name" value="POTASSIUM-TRANSPORTING ATPASE KDPC SUBUNIT"/>
    <property type="match status" value="1"/>
</dbReference>
<evidence type="ECO:0000256" key="7">
    <source>
        <dbReference type="ARBA" id="ARBA00022958"/>
    </source>
</evidence>
<dbReference type="NCBIfam" id="TIGR00681">
    <property type="entry name" value="kdpC"/>
    <property type="match status" value="1"/>
</dbReference>
<dbReference type="NCBIfam" id="NF001454">
    <property type="entry name" value="PRK00315.1"/>
    <property type="match status" value="1"/>
</dbReference>
<dbReference type="HOGENOM" id="CLU_077094_2_0_6"/>
<accession>A0A0H3DT38</accession>
<evidence type="ECO:0000256" key="5">
    <source>
        <dbReference type="ARBA" id="ARBA00022741"/>
    </source>
</evidence>
<name>A0A0H3DT38_EDWTF</name>
<dbReference type="AlphaFoldDB" id="A0A0H3DT38"/>
<dbReference type="GO" id="GO:0005524">
    <property type="term" value="F:ATP binding"/>
    <property type="evidence" value="ECO:0007669"/>
    <property type="project" value="UniProtKB-UniRule"/>
</dbReference>
<dbReference type="KEGG" id="etd:ETAF_2343"/>
<keyword evidence="13" id="KW-1185">Reference proteome</keyword>
<dbReference type="HAMAP" id="MF_00276">
    <property type="entry name" value="KdpC"/>
    <property type="match status" value="1"/>
</dbReference>
<evidence type="ECO:0000313" key="12">
    <source>
        <dbReference type="EMBL" id="ADM42446.1"/>
    </source>
</evidence>
<keyword evidence="6 11" id="KW-0067">ATP-binding</keyword>
<evidence type="ECO:0000256" key="11">
    <source>
        <dbReference type="HAMAP-Rule" id="MF_00276"/>
    </source>
</evidence>
<gene>
    <name evidence="11" type="primary">kdpC</name>
    <name evidence="12" type="ordered locus">ETAF_2343</name>
</gene>
<keyword evidence="9 11" id="KW-0406">Ion transport</keyword>
<evidence type="ECO:0000256" key="6">
    <source>
        <dbReference type="ARBA" id="ARBA00022840"/>
    </source>
</evidence>
<evidence type="ECO:0000256" key="8">
    <source>
        <dbReference type="ARBA" id="ARBA00022989"/>
    </source>
</evidence>
<keyword evidence="11" id="KW-0997">Cell inner membrane</keyword>
<protein>
    <recommendedName>
        <fullName evidence="11">Potassium-transporting ATPase KdpC subunit</fullName>
    </recommendedName>
    <alternativeName>
        <fullName evidence="11">ATP phosphohydrolase [potassium-transporting] C chain</fullName>
    </alternativeName>
    <alternativeName>
        <fullName evidence="11">Potassium-binding and translocating subunit C</fullName>
    </alternativeName>
    <alternativeName>
        <fullName evidence="11">Potassium-translocating ATPase C chain</fullName>
    </alternativeName>
</protein>
<organism evidence="12 13">
    <name type="scientific">Edwardsiella tarda (strain FL6-60)</name>
    <dbReference type="NCBI Taxonomy" id="718251"/>
    <lineage>
        <taxon>Bacteria</taxon>
        <taxon>Pseudomonadati</taxon>
        <taxon>Pseudomonadota</taxon>
        <taxon>Gammaproteobacteria</taxon>
        <taxon>Enterobacterales</taxon>
        <taxon>Hafniaceae</taxon>
        <taxon>Edwardsiella</taxon>
    </lineage>
</organism>
<dbReference type="Proteomes" id="UP000002230">
    <property type="component" value="Chromosome"/>
</dbReference>
<comment type="function">
    <text evidence="11">Part of the high-affinity ATP-driven potassium transport (or Kdp) system, which catalyzes the hydrolysis of ATP coupled with the electrogenic transport of potassium into the cytoplasm. This subunit acts as a catalytic chaperone that increases the ATP-binding affinity of the ATP-hydrolyzing subunit KdpB by the formation of a transient KdpB/KdpC/ATP ternary complex.</text>
</comment>
<comment type="subunit">
    <text evidence="11">The system is composed of three essential subunits: KdpA, KdpB and KdpC.</text>
</comment>
<sequence length="206" mass="22088">MALSLLRPTLMMMLILTLITGVAYPLLSTALAQLMFPQQANGSLLLRDGHPVGSALIGQSFQRDDYFWPRPSATAERPYNAMASGGSNLAVSNPLLTQTLAARAERLRQRDAQEPVGEPIPVDLLTSSASGLDPDISPQAAHYQAARIAAARGVPPALIDVLIAQNTEPRWPAFIGQPTVNVLRLNLALDRLSSDPALRHPSSPSQ</sequence>
<dbReference type="PATRIC" id="fig|718251.5.peg.2430"/>
<keyword evidence="12" id="KW-0378">Hydrolase</keyword>
<dbReference type="InterPro" id="IPR003820">
    <property type="entry name" value="KdpC"/>
</dbReference>
<dbReference type="Pfam" id="PF02669">
    <property type="entry name" value="KdpC"/>
    <property type="match status" value="1"/>
</dbReference>
<reference evidence="12 13" key="2">
    <citation type="journal article" date="2011" name="BMC Immunol.">
        <title>Comparison of static immersion and intravenous injection systems for exposure of zebrafish embryos to the natural pathogen Edwardsiella tarda.</title>
        <authorList>
            <person name="van Soest J.J."/>
            <person name="Stockhammer O.W."/>
            <person name="Ordas A."/>
            <person name="Bloemberg G.V."/>
            <person name="Spaink H.P."/>
            <person name="Meijer A.H."/>
        </authorList>
    </citation>
    <scope>NUCLEOTIDE SEQUENCE [LARGE SCALE GENOMIC DNA]</scope>
    <source>
        <strain evidence="12 13">FL6-60</strain>
    </source>
</reference>
<keyword evidence="1 11" id="KW-0813">Transport</keyword>
<keyword evidence="3 11" id="KW-0633">Potassium transport</keyword>